<dbReference type="AlphaFoldDB" id="A0A2K3KQW7"/>
<comment type="caution">
    <text evidence="1">The sequence shown here is derived from an EMBL/GenBank/DDBJ whole genome shotgun (WGS) entry which is preliminary data.</text>
</comment>
<sequence>VVALTLCWRRHLPPLQSSVVLPLEEEEEGI</sequence>
<gene>
    <name evidence="1" type="ORF">L195_g064091</name>
</gene>
<proteinExistence type="predicted"/>
<name>A0A2K3KQW7_TRIPR</name>
<accession>A0A2K3KQW7</accession>
<evidence type="ECO:0000313" key="1">
    <source>
        <dbReference type="EMBL" id="PNX68687.1"/>
    </source>
</evidence>
<dbReference type="EMBL" id="ASHM01232252">
    <property type="protein sequence ID" value="PNX68687.1"/>
    <property type="molecule type" value="Genomic_DNA"/>
</dbReference>
<feature type="non-terminal residue" evidence="1">
    <location>
        <position position="1"/>
    </location>
</feature>
<dbReference type="Proteomes" id="UP000236291">
    <property type="component" value="Unassembled WGS sequence"/>
</dbReference>
<protein>
    <submittedName>
        <fullName evidence="1">Uncharacterized protein</fullName>
    </submittedName>
</protein>
<organism evidence="1 2">
    <name type="scientific">Trifolium pratense</name>
    <name type="common">Red clover</name>
    <dbReference type="NCBI Taxonomy" id="57577"/>
    <lineage>
        <taxon>Eukaryota</taxon>
        <taxon>Viridiplantae</taxon>
        <taxon>Streptophyta</taxon>
        <taxon>Embryophyta</taxon>
        <taxon>Tracheophyta</taxon>
        <taxon>Spermatophyta</taxon>
        <taxon>Magnoliopsida</taxon>
        <taxon>eudicotyledons</taxon>
        <taxon>Gunneridae</taxon>
        <taxon>Pentapetalae</taxon>
        <taxon>rosids</taxon>
        <taxon>fabids</taxon>
        <taxon>Fabales</taxon>
        <taxon>Fabaceae</taxon>
        <taxon>Papilionoideae</taxon>
        <taxon>50 kb inversion clade</taxon>
        <taxon>NPAAA clade</taxon>
        <taxon>Hologalegina</taxon>
        <taxon>IRL clade</taxon>
        <taxon>Trifolieae</taxon>
        <taxon>Trifolium</taxon>
    </lineage>
</organism>
<reference evidence="1 2" key="1">
    <citation type="journal article" date="2014" name="Am. J. Bot.">
        <title>Genome assembly and annotation for red clover (Trifolium pratense; Fabaceae).</title>
        <authorList>
            <person name="Istvanek J."/>
            <person name="Jaros M."/>
            <person name="Krenek A."/>
            <person name="Repkova J."/>
        </authorList>
    </citation>
    <scope>NUCLEOTIDE SEQUENCE [LARGE SCALE GENOMIC DNA]</scope>
    <source>
        <strain evidence="2">cv. Tatra</strain>
        <tissue evidence="1">Young leaves</tissue>
    </source>
</reference>
<evidence type="ECO:0000313" key="2">
    <source>
        <dbReference type="Proteomes" id="UP000236291"/>
    </source>
</evidence>
<reference evidence="1 2" key="2">
    <citation type="journal article" date="2017" name="Front. Plant Sci.">
        <title>Gene Classification and Mining of Molecular Markers Useful in Red Clover (Trifolium pratense) Breeding.</title>
        <authorList>
            <person name="Istvanek J."/>
            <person name="Dluhosova J."/>
            <person name="Dluhos P."/>
            <person name="Patkova L."/>
            <person name="Nedelnik J."/>
            <person name="Repkova J."/>
        </authorList>
    </citation>
    <scope>NUCLEOTIDE SEQUENCE [LARGE SCALE GENOMIC DNA]</scope>
    <source>
        <strain evidence="2">cv. Tatra</strain>
        <tissue evidence="1">Young leaves</tissue>
    </source>
</reference>